<sequence length="79" mass="9370">MTCMSHYLIRNNRVVWCTPLSKMQAKTVFARDQRDLHTLHRSADSVAYTRDVAPSTELPKIQKVNRWGRLRAIWRWLTS</sequence>
<accession>A0A6J5GTG5</accession>
<evidence type="ECO:0000313" key="1">
    <source>
        <dbReference type="EMBL" id="CAB3804520.1"/>
    </source>
</evidence>
<organism evidence="1 2">
    <name type="scientific">Paraburkholderia fynbosensis</name>
    <dbReference type="NCBI Taxonomy" id="1200993"/>
    <lineage>
        <taxon>Bacteria</taxon>
        <taxon>Pseudomonadati</taxon>
        <taxon>Pseudomonadota</taxon>
        <taxon>Betaproteobacteria</taxon>
        <taxon>Burkholderiales</taxon>
        <taxon>Burkholderiaceae</taxon>
        <taxon>Paraburkholderia</taxon>
    </lineage>
</organism>
<dbReference type="AlphaFoldDB" id="A0A6J5GTG5"/>
<reference evidence="1 2" key="1">
    <citation type="submission" date="2020-04" db="EMBL/GenBank/DDBJ databases">
        <authorList>
            <person name="De Canck E."/>
        </authorList>
    </citation>
    <scope>NUCLEOTIDE SEQUENCE [LARGE SCALE GENOMIC DNA]</scope>
    <source>
        <strain evidence="1 2">LMG 27177</strain>
    </source>
</reference>
<name>A0A6J5GTG5_9BURK</name>
<proteinExistence type="predicted"/>
<evidence type="ECO:0000313" key="2">
    <source>
        <dbReference type="Proteomes" id="UP000494252"/>
    </source>
</evidence>
<dbReference type="Proteomes" id="UP000494252">
    <property type="component" value="Unassembled WGS sequence"/>
</dbReference>
<dbReference type="EMBL" id="CADIKI010000020">
    <property type="protein sequence ID" value="CAB3804520.1"/>
    <property type="molecule type" value="Genomic_DNA"/>
</dbReference>
<gene>
    <name evidence="1" type="ORF">LMG27177_05663</name>
</gene>
<protein>
    <submittedName>
        <fullName evidence="1">Uncharacterized protein</fullName>
    </submittedName>
</protein>
<keyword evidence="2" id="KW-1185">Reference proteome</keyword>